<dbReference type="EMBL" id="JBHSAM010000036">
    <property type="protein sequence ID" value="MFC4103586.1"/>
    <property type="molecule type" value="Genomic_DNA"/>
</dbReference>
<keyword evidence="2" id="KW-1185">Reference proteome</keyword>
<comment type="caution">
    <text evidence="1">The sequence shown here is derived from an EMBL/GenBank/DDBJ whole genome shotgun (WGS) entry which is preliminary data.</text>
</comment>
<name>A0ABV8KC45_9BACL</name>
<accession>A0ABV8KC45</accession>
<evidence type="ECO:0000313" key="1">
    <source>
        <dbReference type="EMBL" id="MFC4103586.1"/>
    </source>
</evidence>
<sequence length="68" mass="7895">MSYVRKAVCFNVDNNHQRELFEWVTSMCGDNFSGYAKALFYAEMINARNANNRQDGRILTVNEGEDLR</sequence>
<dbReference type="Proteomes" id="UP001595715">
    <property type="component" value="Unassembled WGS sequence"/>
</dbReference>
<proteinExistence type="predicted"/>
<evidence type="ECO:0000313" key="2">
    <source>
        <dbReference type="Proteomes" id="UP001595715"/>
    </source>
</evidence>
<reference evidence="2" key="1">
    <citation type="journal article" date="2019" name="Int. J. Syst. Evol. Microbiol.">
        <title>The Global Catalogue of Microorganisms (GCM) 10K type strain sequencing project: providing services to taxonomists for standard genome sequencing and annotation.</title>
        <authorList>
            <consortium name="The Broad Institute Genomics Platform"/>
            <consortium name="The Broad Institute Genome Sequencing Center for Infectious Disease"/>
            <person name="Wu L."/>
            <person name="Ma J."/>
        </authorList>
    </citation>
    <scope>NUCLEOTIDE SEQUENCE [LARGE SCALE GENOMIC DNA]</scope>
    <source>
        <strain evidence="2">IBRC-M 10987</strain>
    </source>
</reference>
<organism evidence="1 2">
    <name type="scientific">Paenibacillus xanthanilyticus</name>
    <dbReference type="NCBI Taxonomy" id="1783531"/>
    <lineage>
        <taxon>Bacteria</taxon>
        <taxon>Bacillati</taxon>
        <taxon>Bacillota</taxon>
        <taxon>Bacilli</taxon>
        <taxon>Bacillales</taxon>
        <taxon>Paenibacillaceae</taxon>
        <taxon>Paenibacillus</taxon>
    </lineage>
</organism>
<protein>
    <submittedName>
        <fullName evidence="1">Uncharacterized protein</fullName>
    </submittedName>
</protein>
<gene>
    <name evidence="1" type="ORF">ACFOZ8_28610</name>
</gene>
<dbReference type="RefSeq" id="WP_377722168.1">
    <property type="nucleotide sequence ID" value="NZ_JBHSAM010000036.1"/>
</dbReference>